<protein>
    <submittedName>
        <fullName evidence="2">Heavy-metal-associated domain-containing protein</fullName>
    </submittedName>
</protein>
<dbReference type="InterPro" id="IPR036163">
    <property type="entry name" value="HMA_dom_sf"/>
</dbReference>
<keyword evidence="3" id="KW-1185">Reference proteome</keyword>
<dbReference type="PROSITE" id="PS50846">
    <property type="entry name" value="HMA_2"/>
    <property type="match status" value="1"/>
</dbReference>
<gene>
    <name evidence="2" type="ORF">K4H28_13450</name>
</gene>
<accession>A0ABX8Z3X0</accession>
<feature type="domain" description="HMA" evidence="1">
    <location>
        <begin position="1"/>
        <end position="63"/>
    </location>
</feature>
<proteinExistence type="predicted"/>
<evidence type="ECO:0000313" key="3">
    <source>
        <dbReference type="Proteomes" id="UP000825679"/>
    </source>
</evidence>
<dbReference type="Pfam" id="PF00403">
    <property type="entry name" value="HMA"/>
    <property type="match status" value="1"/>
</dbReference>
<dbReference type="SUPFAM" id="SSF55008">
    <property type="entry name" value="HMA, heavy metal-associated domain"/>
    <property type="match status" value="1"/>
</dbReference>
<evidence type="ECO:0000313" key="2">
    <source>
        <dbReference type="EMBL" id="QZA77277.1"/>
    </source>
</evidence>
<reference evidence="2 3" key="1">
    <citation type="submission" date="2021-08" db="EMBL/GenBank/DDBJ databases">
        <title>complete genome sequencing of Deefgea sp. D25.</title>
        <authorList>
            <person name="Bae J.-W."/>
            <person name="Gim D.-H."/>
        </authorList>
    </citation>
    <scope>NUCLEOTIDE SEQUENCE [LARGE SCALE GENOMIC DNA]</scope>
    <source>
        <strain evidence="2 3">D25</strain>
    </source>
</reference>
<dbReference type="EMBL" id="CP081150">
    <property type="protein sequence ID" value="QZA77277.1"/>
    <property type="molecule type" value="Genomic_DNA"/>
</dbReference>
<dbReference type="RefSeq" id="WP_221005660.1">
    <property type="nucleotide sequence ID" value="NZ_CP081150.1"/>
</dbReference>
<dbReference type="Gene3D" id="3.30.70.100">
    <property type="match status" value="1"/>
</dbReference>
<dbReference type="Proteomes" id="UP000825679">
    <property type="component" value="Chromosome"/>
</dbReference>
<organism evidence="2 3">
    <name type="scientific">Deefgea tanakiae</name>
    <dbReference type="NCBI Taxonomy" id="2865840"/>
    <lineage>
        <taxon>Bacteria</taxon>
        <taxon>Pseudomonadati</taxon>
        <taxon>Pseudomonadota</taxon>
        <taxon>Betaproteobacteria</taxon>
        <taxon>Neisseriales</taxon>
        <taxon>Chitinibacteraceae</taxon>
        <taxon>Deefgea</taxon>
    </lineage>
</organism>
<dbReference type="CDD" id="cd00371">
    <property type="entry name" value="HMA"/>
    <property type="match status" value="1"/>
</dbReference>
<name>A0ABX8Z3X0_9NEIS</name>
<evidence type="ECO:0000259" key="1">
    <source>
        <dbReference type="PROSITE" id="PS50846"/>
    </source>
</evidence>
<sequence>MYSLKVAKIGCGSCVAKINNALKALDDAAEIAIDRLAGIIQVKSDASLVEIRETLNQIGYPTTVL</sequence>
<dbReference type="InterPro" id="IPR006121">
    <property type="entry name" value="HMA_dom"/>
</dbReference>